<dbReference type="GO" id="GO:0006935">
    <property type="term" value="P:chemotaxis"/>
    <property type="evidence" value="ECO:0007669"/>
    <property type="project" value="InterPro"/>
</dbReference>
<dbReference type="Proteomes" id="UP000230709">
    <property type="component" value="Chromosome"/>
</dbReference>
<reference evidence="3" key="1">
    <citation type="submission" date="2017-10" db="EMBL/GenBank/DDBJ databases">
        <title>Completed PacBio SMRT sequence of Methylosinus trichosporium OB3b reveals presence of a third large plasmid.</title>
        <authorList>
            <person name="Charles T.C."/>
            <person name="Lynch M.D.J."/>
            <person name="Heil J.R."/>
            <person name="Cheng J."/>
        </authorList>
    </citation>
    <scope>NUCLEOTIDE SEQUENCE [LARGE SCALE GENOMIC DNA]</scope>
    <source>
        <strain evidence="3">OB3b</strain>
    </source>
</reference>
<dbReference type="PANTHER" id="PTHR22617:SF23">
    <property type="entry name" value="CHEMOTAXIS PROTEIN CHEW"/>
    <property type="match status" value="1"/>
</dbReference>
<gene>
    <name evidence="2" type="ORF">CQW49_09750</name>
</gene>
<evidence type="ECO:0000313" key="3">
    <source>
        <dbReference type="Proteomes" id="UP000230709"/>
    </source>
</evidence>
<dbReference type="Pfam" id="PF01584">
    <property type="entry name" value="CheW"/>
    <property type="match status" value="1"/>
</dbReference>
<protein>
    <submittedName>
        <fullName evidence="2">Chemotaxis protein CheW</fullName>
    </submittedName>
</protein>
<dbReference type="KEGG" id="mtw:CQW49_09750"/>
<dbReference type="SUPFAM" id="SSF50341">
    <property type="entry name" value="CheW-like"/>
    <property type="match status" value="1"/>
</dbReference>
<keyword evidence="3" id="KW-1185">Reference proteome</keyword>
<evidence type="ECO:0000313" key="2">
    <source>
        <dbReference type="EMBL" id="ATQ70312.1"/>
    </source>
</evidence>
<dbReference type="InterPro" id="IPR036061">
    <property type="entry name" value="CheW-like_dom_sf"/>
</dbReference>
<organism evidence="2 3">
    <name type="scientific">Methylosinus trichosporium (strain ATCC 35070 / NCIMB 11131 / UNIQEM 75 / OB3b)</name>
    <dbReference type="NCBI Taxonomy" id="595536"/>
    <lineage>
        <taxon>Bacteria</taxon>
        <taxon>Pseudomonadati</taxon>
        <taxon>Pseudomonadota</taxon>
        <taxon>Alphaproteobacteria</taxon>
        <taxon>Hyphomicrobiales</taxon>
        <taxon>Methylocystaceae</taxon>
        <taxon>Methylosinus</taxon>
    </lineage>
</organism>
<dbReference type="PANTHER" id="PTHR22617">
    <property type="entry name" value="CHEMOTAXIS SENSOR HISTIDINE KINASE-RELATED"/>
    <property type="match status" value="1"/>
</dbReference>
<name>A0A2D2D5S0_METT3</name>
<evidence type="ECO:0000259" key="1">
    <source>
        <dbReference type="PROSITE" id="PS50851"/>
    </source>
</evidence>
<dbReference type="EMBL" id="CP023737">
    <property type="protein sequence ID" value="ATQ70312.1"/>
    <property type="molecule type" value="Genomic_DNA"/>
</dbReference>
<dbReference type="RefSeq" id="WP_003610573.1">
    <property type="nucleotide sequence ID" value="NZ_ADVE02000001.1"/>
</dbReference>
<dbReference type="InterPro" id="IPR039315">
    <property type="entry name" value="CheW"/>
</dbReference>
<dbReference type="SMART" id="SM00260">
    <property type="entry name" value="CheW"/>
    <property type="match status" value="1"/>
</dbReference>
<dbReference type="GO" id="GO:0005829">
    <property type="term" value="C:cytosol"/>
    <property type="evidence" value="ECO:0007669"/>
    <property type="project" value="TreeGrafter"/>
</dbReference>
<sequence length="161" mass="17320">MTQDQSQFVTLGLDGEVFGLPVALVREILDYRHITKLPQAPAYVLGMIDVRGEAVPIIDLRAKLGLSCVAATEASRLIVVDILLSGRDASLGLLVDCVFEVTELDRDAIDPPPNVGGRWRAECIRGIGRRNGAFVVVFDLPRLLAEEDIALMAATGAPRAA</sequence>
<feature type="domain" description="CheW-like" evidence="1">
    <location>
        <begin position="5"/>
        <end position="149"/>
    </location>
</feature>
<dbReference type="STRING" id="595536.GCA_000178815_03208"/>
<dbReference type="GO" id="GO:0007165">
    <property type="term" value="P:signal transduction"/>
    <property type="evidence" value="ECO:0007669"/>
    <property type="project" value="InterPro"/>
</dbReference>
<dbReference type="Gene3D" id="2.30.30.40">
    <property type="entry name" value="SH3 Domains"/>
    <property type="match status" value="1"/>
</dbReference>
<accession>A0A2D2D5S0</accession>
<dbReference type="PROSITE" id="PS50851">
    <property type="entry name" value="CHEW"/>
    <property type="match status" value="1"/>
</dbReference>
<dbReference type="AlphaFoldDB" id="A0A2D2D5S0"/>
<dbReference type="CDD" id="cd00732">
    <property type="entry name" value="CheW"/>
    <property type="match status" value="1"/>
</dbReference>
<dbReference type="Gene3D" id="2.40.50.180">
    <property type="entry name" value="CheA-289, Domain 4"/>
    <property type="match status" value="1"/>
</dbReference>
<dbReference type="InterPro" id="IPR002545">
    <property type="entry name" value="CheW-lke_dom"/>
</dbReference>
<proteinExistence type="predicted"/>